<evidence type="ECO:0000256" key="2">
    <source>
        <dbReference type="SAM" id="Phobius"/>
    </source>
</evidence>
<dbReference type="EMBL" id="SGPK01000498">
    <property type="protein sequence ID" value="THH03121.1"/>
    <property type="molecule type" value="Genomic_DNA"/>
</dbReference>
<keyword evidence="2" id="KW-0472">Membrane</keyword>
<sequence>MSLSNIARSTARSAVIARSCTSCHARNISTNPPPPPLGPEPVDKKGSAMPFIVGAVVASGGLGYYYMRQNKQERIPEVSQKTRELEGAARAQTQRKIDEGRTKIDDVKDSSKATYDSATNKANSAAADAQARLASYKDSATSSLQHARDSTEQSVHDAKTYVGQKGEEAKSSWWGWLGWGNSKSEEAKEAAARKAAQGAASVKQTAADAEKSASKRA</sequence>
<dbReference type="AlphaFoldDB" id="A0A4S4KXJ5"/>
<evidence type="ECO:0000256" key="1">
    <source>
        <dbReference type="SAM" id="MobiDB-lite"/>
    </source>
</evidence>
<evidence type="ECO:0000313" key="4">
    <source>
        <dbReference type="Proteomes" id="UP000308199"/>
    </source>
</evidence>
<proteinExistence type="predicted"/>
<dbReference type="OrthoDB" id="3266879at2759"/>
<keyword evidence="2" id="KW-1133">Transmembrane helix</keyword>
<organism evidence="3 4">
    <name type="scientific">Phellinidium pouzarii</name>
    <dbReference type="NCBI Taxonomy" id="167371"/>
    <lineage>
        <taxon>Eukaryota</taxon>
        <taxon>Fungi</taxon>
        <taxon>Dikarya</taxon>
        <taxon>Basidiomycota</taxon>
        <taxon>Agaricomycotina</taxon>
        <taxon>Agaricomycetes</taxon>
        <taxon>Hymenochaetales</taxon>
        <taxon>Hymenochaetaceae</taxon>
        <taxon>Phellinidium</taxon>
    </lineage>
</organism>
<name>A0A4S4KXJ5_9AGAM</name>
<dbReference type="Proteomes" id="UP000308199">
    <property type="component" value="Unassembled WGS sequence"/>
</dbReference>
<feature type="compositionally biased region" description="Basic and acidic residues" evidence="1">
    <location>
        <begin position="77"/>
        <end position="87"/>
    </location>
</feature>
<feature type="compositionally biased region" description="Basic and acidic residues" evidence="1">
    <location>
        <begin position="95"/>
        <end position="111"/>
    </location>
</feature>
<keyword evidence="4" id="KW-1185">Reference proteome</keyword>
<feature type="compositionally biased region" description="Basic and acidic residues" evidence="1">
    <location>
        <begin position="208"/>
        <end position="217"/>
    </location>
</feature>
<comment type="caution">
    <text evidence="3">The sequence shown here is derived from an EMBL/GenBank/DDBJ whole genome shotgun (WGS) entry which is preliminary data.</text>
</comment>
<reference evidence="3 4" key="1">
    <citation type="submission" date="2019-02" db="EMBL/GenBank/DDBJ databases">
        <title>Genome sequencing of the rare red list fungi Phellinidium pouzarii.</title>
        <authorList>
            <person name="Buettner E."/>
            <person name="Kellner H."/>
        </authorList>
    </citation>
    <scope>NUCLEOTIDE SEQUENCE [LARGE SCALE GENOMIC DNA]</scope>
    <source>
        <strain evidence="3 4">DSM 108285</strain>
    </source>
</reference>
<feature type="region of interest" description="Disordered" evidence="1">
    <location>
        <begin position="77"/>
        <end position="123"/>
    </location>
</feature>
<protein>
    <submittedName>
        <fullName evidence="3">Uncharacterized protein</fullName>
    </submittedName>
</protein>
<evidence type="ECO:0000313" key="3">
    <source>
        <dbReference type="EMBL" id="THH03121.1"/>
    </source>
</evidence>
<feature type="transmembrane region" description="Helical" evidence="2">
    <location>
        <begin position="48"/>
        <end position="67"/>
    </location>
</feature>
<keyword evidence="2" id="KW-0812">Transmembrane</keyword>
<feature type="region of interest" description="Disordered" evidence="1">
    <location>
        <begin position="188"/>
        <end position="217"/>
    </location>
</feature>
<accession>A0A4S4KXJ5</accession>
<gene>
    <name evidence="3" type="ORF">EW145_g6514</name>
</gene>